<protein>
    <recommendedName>
        <fullName evidence="6">Protein Lines C-terminal domain-containing protein</fullName>
    </recommendedName>
</protein>
<proteinExistence type="predicted"/>
<gene>
    <name evidence="4" type="ORF">PVL29_026494</name>
</gene>
<dbReference type="Proteomes" id="UP001168098">
    <property type="component" value="Unassembled WGS sequence"/>
</dbReference>
<dbReference type="InterPro" id="IPR024875">
    <property type="entry name" value="Protein_Lines"/>
</dbReference>
<name>A0AA38YGD5_VITRO</name>
<keyword evidence="1" id="KW-0812">Transmembrane</keyword>
<organism evidence="4 5">
    <name type="scientific">Vitis rotundifolia</name>
    <name type="common">Muscadine grape</name>
    <dbReference type="NCBI Taxonomy" id="103349"/>
    <lineage>
        <taxon>Eukaryota</taxon>
        <taxon>Viridiplantae</taxon>
        <taxon>Streptophyta</taxon>
        <taxon>Embryophyta</taxon>
        <taxon>Tracheophyta</taxon>
        <taxon>Spermatophyta</taxon>
        <taxon>Magnoliopsida</taxon>
        <taxon>eudicotyledons</taxon>
        <taxon>Gunneridae</taxon>
        <taxon>Pentapetalae</taxon>
        <taxon>rosids</taxon>
        <taxon>Vitales</taxon>
        <taxon>Vitaceae</taxon>
        <taxon>Viteae</taxon>
        <taxon>Vitis</taxon>
    </lineage>
</organism>
<accession>A0AA38YGD5</accession>
<keyword evidence="5" id="KW-1185">Reference proteome</keyword>
<evidence type="ECO:0008006" key="6">
    <source>
        <dbReference type="Google" id="ProtNLM"/>
    </source>
</evidence>
<dbReference type="InterPro" id="IPR029415">
    <property type="entry name" value="Lines_C"/>
</dbReference>
<dbReference type="EMBL" id="JARBHA010000020">
    <property type="protein sequence ID" value="KAJ9669958.1"/>
    <property type="molecule type" value="Genomic_DNA"/>
</dbReference>
<keyword evidence="1" id="KW-0472">Membrane</keyword>
<sequence>MSSSSEYSRLCRLINDSLPPYTESELISVTKQKEKDLLLALSQVSRKIQLWIYELDSDSYDDMAAQPTCTEKSENYEGHCCLTGIIANLIVFLTAESQYVQYLASKDLVVISEFVAVSGSNWEGFVHFLCVCFEVAIGNFLSSSLALQTAGNEISTEKSSFVVFVRPRLKNANWSAVAGIIRVLRNILKYLKQECDDQLGKIYLDSISSCLSNVPWDSLNDVCAGQNGDTQRCLDAFSLRNVQLPESRVVFLGNLVQFFCSLVEQSGSLGVPGGSLDKHPVLCNINNLVPKLLYWCLGKQGNCNNLCISQYFKHKLLMLMIRLSFHIRLQYSILASWLQVLHEYFQDLLLQPIRQVKPDENGCLEGSPFLFSILDGEVYSMSLRHLQRQAVFLFLRCSFSLISLREEIREQCTNATTNSCVTFDLNSNLECCSQKKGLSELYEWLQGHILKHLVVDHEMYWEKCIDFALSFLQLFMHEDDILFEVLLLMFSLPSCAEQQVWQERGAFQEMKEDVLLHVSHLFNPLHLFHLFLAEASVSHSDDTNILTSSDILSFIYLNCMLNFFSLFLLHYVLFILQLHYDHQVLLDYLISKDTGISCAEYILRCLRKICESWDLFVEFSVTGKFMSQSFRKKRKIFQNGPDSQVELSSSPIIDAGIPMSLEKECMRKHNYGHKERGSRGQPFKEAKECLLSLKNSMENLHQKSLFPYNPQVLLKRLTRFHQLCLEHEEC</sequence>
<dbReference type="Pfam" id="PF14694">
    <property type="entry name" value="LINES_N"/>
    <property type="match status" value="1"/>
</dbReference>
<dbReference type="PANTHER" id="PTHR16057">
    <property type="entry name" value="WINS1, 2 PROTEIN"/>
    <property type="match status" value="1"/>
</dbReference>
<evidence type="ECO:0000313" key="4">
    <source>
        <dbReference type="EMBL" id="KAJ9669958.1"/>
    </source>
</evidence>
<dbReference type="Pfam" id="PF14695">
    <property type="entry name" value="LINES_C"/>
    <property type="match status" value="1"/>
</dbReference>
<evidence type="ECO:0000259" key="2">
    <source>
        <dbReference type="Pfam" id="PF14694"/>
    </source>
</evidence>
<keyword evidence="1" id="KW-1133">Transmembrane helix</keyword>
<reference evidence="4 5" key="1">
    <citation type="journal article" date="2023" name="BMC Biotechnol.">
        <title>Vitis rotundifolia cv Carlos genome sequencing.</title>
        <authorList>
            <person name="Huff M."/>
            <person name="Hulse-Kemp A."/>
            <person name="Scheffler B."/>
            <person name="Youngblood R."/>
            <person name="Simpson S."/>
            <person name="Babiker E."/>
            <person name="Staton M."/>
        </authorList>
    </citation>
    <scope>NUCLEOTIDE SEQUENCE [LARGE SCALE GENOMIC DNA]</scope>
    <source>
        <tissue evidence="4">Leaf</tissue>
    </source>
</reference>
<feature type="transmembrane region" description="Helical" evidence="1">
    <location>
        <begin position="554"/>
        <end position="576"/>
    </location>
</feature>
<comment type="caution">
    <text evidence="4">The sequence shown here is derived from an EMBL/GenBank/DDBJ whole genome shotgun (WGS) entry which is preliminary data.</text>
</comment>
<evidence type="ECO:0000256" key="1">
    <source>
        <dbReference type="SAM" id="Phobius"/>
    </source>
</evidence>
<dbReference type="AlphaFoldDB" id="A0AA38YGD5"/>
<dbReference type="InterPro" id="IPR032794">
    <property type="entry name" value="LINES_N"/>
</dbReference>
<evidence type="ECO:0000313" key="5">
    <source>
        <dbReference type="Proteomes" id="UP001168098"/>
    </source>
</evidence>
<feature type="domain" description="Protein Lines C-terminal" evidence="3">
    <location>
        <begin position="686"/>
        <end position="720"/>
    </location>
</feature>
<dbReference type="PANTHER" id="PTHR16057:SF1">
    <property type="entry name" value="PROTEIN LINES HOMOLOG 1"/>
    <property type="match status" value="1"/>
</dbReference>
<feature type="domain" description="Protein Lines N-terminal" evidence="2">
    <location>
        <begin position="570"/>
        <end position="618"/>
    </location>
</feature>
<evidence type="ECO:0000259" key="3">
    <source>
        <dbReference type="Pfam" id="PF14695"/>
    </source>
</evidence>